<organism evidence="2 3">
    <name type="scientific">Methylomonas lenta</name>
    <dbReference type="NCBI Taxonomy" id="980561"/>
    <lineage>
        <taxon>Bacteria</taxon>
        <taxon>Pseudomonadati</taxon>
        <taxon>Pseudomonadota</taxon>
        <taxon>Gammaproteobacteria</taxon>
        <taxon>Methylococcales</taxon>
        <taxon>Methylococcaceae</taxon>
        <taxon>Methylomonas</taxon>
    </lineage>
</organism>
<name>A0A177NC74_9GAMM</name>
<reference evidence="2 3" key="1">
    <citation type="submission" date="2016-03" db="EMBL/GenBank/DDBJ databases">
        <authorList>
            <person name="Ploux O."/>
        </authorList>
    </citation>
    <scope>NUCLEOTIDE SEQUENCE [LARGE SCALE GENOMIC DNA]</scope>
    <source>
        <strain evidence="2 3">R-45370</strain>
    </source>
</reference>
<evidence type="ECO:0000313" key="2">
    <source>
        <dbReference type="EMBL" id="OAI15617.1"/>
    </source>
</evidence>
<dbReference type="EMBL" id="LUUI01000101">
    <property type="protein sequence ID" value="OAI15617.1"/>
    <property type="molecule type" value="Genomic_DNA"/>
</dbReference>
<evidence type="ECO:0000313" key="3">
    <source>
        <dbReference type="Proteomes" id="UP000078476"/>
    </source>
</evidence>
<evidence type="ECO:0000256" key="1">
    <source>
        <dbReference type="SAM" id="SignalP"/>
    </source>
</evidence>
<dbReference type="AlphaFoldDB" id="A0A177NC74"/>
<dbReference type="InterPro" id="IPR022293">
    <property type="entry name" value="Integrating-conj_element"/>
</dbReference>
<keyword evidence="1" id="KW-0732">Signal</keyword>
<dbReference type="RefSeq" id="WP_066982079.1">
    <property type="nucleotide sequence ID" value="NZ_LUUI01000101.1"/>
</dbReference>
<dbReference type="NCBIfam" id="TIGR03759">
    <property type="entry name" value="conj_TIGR03759"/>
    <property type="match status" value="1"/>
</dbReference>
<feature type="signal peptide" evidence="1">
    <location>
        <begin position="1"/>
        <end position="25"/>
    </location>
</feature>
<accession>A0A177NC74</accession>
<keyword evidence="3" id="KW-1185">Reference proteome</keyword>
<sequence length="256" mass="29396">MATKRLLLILSVVVPLIGLQKPVQATESQTKPVNYTESQAQSVAEDTLRRQNWSLSVDEWSRYKTLMQGIRGSISPANISPIEVLGTHARTDQERRQYAEIWARMRHDDAERILAFQQAYAEAFQTLYPNEPLIHLARLRPHATPKQTLAPGERLLVFLQIKHCPACENLVQRLLQQPAFKTRQIDLYFVDTQPQRDDGFIQQWAKQQQLDSARLKQGLITLNHDQGNYFKVTQQLVGTMPQVFKLSGKTLEAIRL</sequence>
<protein>
    <recommendedName>
        <fullName evidence="4">Integrating conjugative element protein</fullName>
    </recommendedName>
</protein>
<proteinExistence type="predicted"/>
<gene>
    <name evidence="2" type="ORF">A1359_09395</name>
</gene>
<dbReference type="STRING" id="980561.A1359_09395"/>
<feature type="chain" id="PRO_5008068971" description="Integrating conjugative element protein" evidence="1">
    <location>
        <begin position="26"/>
        <end position="256"/>
    </location>
</feature>
<evidence type="ECO:0008006" key="4">
    <source>
        <dbReference type="Google" id="ProtNLM"/>
    </source>
</evidence>
<dbReference type="Proteomes" id="UP000078476">
    <property type="component" value="Unassembled WGS sequence"/>
</dbReference>
<dbReference type="OrthoDB" id="8442378at2"/>
<comment type="caution">
    <text evidence="2">The sequence shown here is derived from an EMBL/GenBank/DDBJ whole genome shotgun (WGS) entry which is preliminary data.</text>
</comment>